<gene>
    <name evidence="3" type="ORF">ACFOY2_08040</name>
</gene>
<name>A0ABV8G3Q1_9ACTN</name>
<evidence type="ECO:0008006" key="5">
    <source>
        <dbReference type="Google" id="ProtNLM"/>
    </source>
</evidence>
<accession>A0ABV8G3Q1</accession>
<feature type="transmembrane region" description="Helical" evidence="2">
    <location>
        <begin position="12"/>
        <end position="36"/>
    </location>
</feature>
<feature type="region of interest" description="Disordered" evidence="1">
    <location>
        <begin position="43"/>
        <end position="88"/>
    </location>
</feature>
<dbReference type="EMBL" id="JBHSBI010000003">
    <property type="protein sequence ID" value="MFC4007166.1"/>
    <property type="molecule type" value="Genomic_DNA"/>
</dbReference>
<proteinExistence type="predicted"/>
<keyword evidence="4" id="KW-1185">Reference proteome</keyword>
<keyword evidence="2" id="KW-1133">Transmembrane helix</keyword>
<dbReference type="Proteomes" id="UP001595851">
    <property type="component" value="Unassembled WGS sequence"/>
</dbReference>
<keyword evidence="2" id="KW-0812">Transmembrane</keyword>
<comment type="caution">
    <text evidence="3">The sequence shown here is derived from an EMBL/GenBank/DDBJ whole genome shotgun (WGS) entry which is preliminary data.</text>
</comment>
<evidence type="ECO:0000256" key="1">
    <source>
        <dbReference type="SAM" id="MobiDB-lite"/>
    </source>
</evidence>
<dbReference type="RefSeq" id="WP_379527290.1">
    <property type="nucleotide sequence ID" value="NZ_JBHSBI010000003.1"/>
</dbReference>
<evidence type="ECO:0000256" key="2">
    <source>
        <dbReference type="SAM" id="Phobius"/>
    </source>
</evidence>
<evidence type="ECO:0000313" key="3">
    <source>
        <dbReference type="EMBL" id="MFC4007166.1"/>
    </source>
</evidence>
<feature type="compositionally biased region" description="Pro residues" evidence="1">
    <location>
        <begin position="58"/>
        <end position="67"/>
    </location>
</feature>
<evidence type="ECO:0000313" key="4">
    <source>
        <dbReference type="Proteomes" id="UP001595851"/>
    </source>
</evidence>
<organism evidence="3 4">
    <name type="scientific">Nonomuraea purpurea</name>
    <dbReference type="NCBI Taxonomy" id="1849276"/>
    <lineage>
        <taxon>Bacteria</taxon>
        <taxon>Bacillati</taxon>
        <taxon>Actinomycetota</taxon>
        <taxon>Actinomycetes</taxon>
        <taxon>Streptosporangiales</taxon>
        <taxon>Streptosporangiaceae</taxon>
        <taxon>Nonomuraea</taxon>
    </lineage>
</organism>
<sequence>MTVPPVEPRKSYRVQIIVAVIGACAVVLAALIPVALAQLTKPEPTPTPTPVSGSSPVSSPPADPPTPETTEPPRQPAADEGISVPEDYRGTWSGTIVWRAPMQGSYTTTLTITAGSLGTMVGQFSAANGTCRGAVWLVSGGGPIVVRLQTTYDGGGCSQVADAKLTLNDDELAYDLVAATFVNGYVNSPSPPAQGVLKQE</sequence>
<keyword evidence="2" id="KW-0472">Membrane</keyword>
<protein>
    <recommendedName>
        <fullName evidence="5">Serine/threonine protein kinase</fullName>
    </recommendedName>
</protein>
<reference evidence="4" key="1">
    <citation type="journal article" date="2019" name="Int. J. Syst. Evol. Microbiol.">
        <title>The Global Catalogue of Microorganisms (GCM) 10K type strain sequencing project: providing services to taxonomists for standard genome sequencing and annotation.</title>
        <authorList>
            <consortium name="The Broad Institute Genomics Platform"/>
            <consortium name="The Broad Institute Genome Sequencing Center for Infectious Disease"/>
            <person name="Wu L."/>
            <person name="Ma J."/>
        </authorList>
    </citation>
    <scope>NUCLEOTIDE SEQUENCE [LARGE SCALE GENOMIC DNA]</scope>
    <source>
        <strain evidence="4">TBRC 1276</strain>
    </source>
</reference>